<dbReference type="AlphaFoldDB" id="A0A7S0X9U8"/>
<dbReference type="InterPro" id="IPR001767">
    <property type="entry name" value="Hedgehog_Hint"/>
</dbReference>
<dbReference type="Gene3D" id="2.170.16.10">
    <property type="entry name" value="Hedgehog/Intein (Hint) domain"/>
    <property type="match status" value="1"/>
</dbReference>
<accession>A0A7S0X9U8</accession>
<keyword evidence="1" id="KW-0732">Signal</keyword>
<gene>
    <name evidence="3" type="ORF">MANT1106_LOCUS9877</name>
</gene>
<dbReference type="Pfam" id="PF01079">
    <property type="entry name" value="Hint"/>
    <property type="match status" value="1"/>
</dbReference>
<evidence type="ECO:0000313" key="3">
    <source>
        <dbReference type="EMBL" id="CAD8707194.1"/>
    </source>
</evidence>
<organism evidence="3">
    <name type="scientific">Mantoniella antarctica</name>
    <dbReference type="NCBI Taxonomy" id="81844"/>
    <lineage>
        <taxon>Eukaryota</taxon>
        <taxon>Viridiplantae</taxon>
        <taxon>Chlorophyta</taxon>
        <taxon>Mamiellophyceae</taxon>
        <taxon>Mamiellales</taxon>
        <taxon>Mamiellaceae</taxon>
        <taxon>Mantoniella</taxon>
    </lineage>
</organism>
<protein>
    <recommendedName>
        <fullName evidence="2">Hedgehog protein Hint domain-containing protein</fullName>
    </recommendedName>
</protein>
<reference evidence="3" key="1">
    <citation type="submission" date="2021-01" db="EMBL/GenBank/DDBJ databases">
        <authorList>
            <person name="Corre E."/>
            <person name="Pelletier E."/>
            <person name="Niang G."/>
            <person name="Scheremetjew M."/>
            <person name="Finn R."/>
            <person name="Kale V."/>
            <person name="Holt S."/>
            <person name="Cochrane G."/>
            <person name="Meng A."/>
            <person name="Brown T."/>
            <person name="Cohen L."/>
        </authorList>
    </citation>
    <scope>NUCLEOTIDE SEQUENCE</scope>
    <source>
        <strain evidence="3">SL-175</strain>
    </source>
</reference>
<evidence type="ECO:0000256" key="1">
    <source>
        <dbReference type="SAM" id="SignalP"/>
    </source>
</evidence>
<dbReference type="EMBL" id="HBFC01016677">
    <property type="protein sequence ID" value="CAD8707194.1"/>
    <property type="molecule type" value="Transcribed_RNA"/>
</dbReference>
<name>A0A7S0X9U8_9CHLO</name>
<dbReference type="InterPro" id="IPR036844">
    <property type="entry name" value="Hint_dom_sf"/>
</dbReference>
<sequence>MHSPLFLSLMCFFATNIHPAVGQQAYAPLNSGTSGTGPSSPSYAQTRKFHAKKLTCPKTGGALLFYKKLSFVSPSPWRPCFMTKNEAHSSLIGVIEPFYKECFDNWSDLANPVSSGAKFESKVFDSEAACNAWVRANGGAEPIQEFDANGYIDIVVNVKGIPSADLVDPSTQYMRAIKKEIIDTYFPRKSTSDVKLLQAAKFETISVDSISGSVKFSTSFPSGGGSGRRLLFDVVHPKSEAEHEIRSAYLHRHPHARRLLEAQPEGDANLAVDNCNANGVDDCNANGVDVKCGINRMATASGCNVKVNEQVSSSGDDGDGDDCFAIDSLITLQYGQAPQKIQDVKHGDIIMTHSPSDLSTFEYKAVHTITHHDVGAVSTGVKIRTASKHVLKITQRHMIPVCSPSIAEEGGVLNQISKCPLKLGKHVIVGDMLVIVSSSAKGHRVLVLSAVQEVQNEVLHGLFNLHAGSSGEQLIVVNDILVSTKVAMQVFGSAELSDDEKNGLLTLSRGASRVMPHFLKSLFDKKYARYQYFSTLSDKKKAILKDVGRAVSKATQAGSREVTFSELVLNGFKLRLVGFDIF</sequence>
<feature type="domain" description="Hedgehog protein Hint" evidence="2">
    <location>
        <begin position="321"/>
        <end position="483"/>
    </location>
</feature>
<dbReference type="SUPFAM" id="SSF51294">
    <property type="entry name" value="Hedgehog/intein (Hint) domain"/>
    <property type="match status" value="1"/>
</dbReference>
<dbReference type="GO" id="GO:0016540">
    <property type="term" value="P:protein autoprocessing"/>
    <property type="evidence" value="ECO:0007669"/>
    <property type="project" value="InterPro"/>
</dbReference>
<feature type="chain" id="PRO_5031035256" description="Hedgehog protein Hint domain-containing protein" evidence="1">
    <location>
        <begin position="23"/>
        <end position="582"/>
    </location>
</feature>
<proteinExistence type="predicted"/>
<feature type="signal peptide" evidence="1">
    <location>
        <begin position="1"/>
        <end position="22"/>
    </location>
</feature>
<evidence type="ECO:0000259" key="2">
    <source>
        <dbReference type="Pfam" id="PF01079"/>
    </source>
</evidence>